<reference evidence="1 2" key="1">
    <citation type="submission" date="2017-04" db="EMBL/GenBank/DDBJ databases">
        <authorList>
            <person name="Afonso C.L."/>
            <person name="Miller P.J."/>
            <person name="Scott M.A."/>
            <person name="Spackman E."/>
            <person name="Goraichik I."/>
            <person name="Dimitrov K.M."/>
            <person name="Suarez D.L."/>
            <person name="Swayne D.E."/>
        </authorList>
    </citation>
    <scope>NUCLEOTIDE SEQUENCE [LARGE SCALE GENOMIC DNA]</scope>
    <source>
        <strain evidence="1 2">B5P</strain>
    </source>
</reference>
<dbReference type="Pfam" id="PF07370">
    <property type="entry name" value="DUF1489"/>
    <property type="match status" value="1"/>
</dbReference>
<sequence length="145" mass="16278">MPLNMIKLCVGAESVEDLEEWIAERLDEARALGRPVEQMHTTRMVPSRAPELVDGGSLYWVIKGSVQCRQRLLEVRPFTDADGISRCHLVLDPKVVRTEWQPRRAFQGWRYLVAADAPADLSDNASGWQALPPDLRSELASLGLL</sequence>
<dbReference type="Proteomes" id="UP000193083">
    <property type="component" value="Unassembled WGS sequence"/>
</dbReference>
<evidence type="ECO:0008006" key="3">
    <source>
        <dbReference type="Google" id="ProtNLM"/>
    </source>
</evidence>
<keyword evidence="2" id="KW-1185">Reference proteome</keyword>
<proteinExistence type="predicted"/>
<dbReference type="PIRSF" id="PIRSF032025">
    <property type="entry name" value="UCP032025"/>
    <property type="match status" value="1"/>
</dbReference>
<dbReference type="EMBL" id="FXBL01000004">
    <property type="protein sequence ID" value="SMH45559.1"/>
    <property type="molecule type" value="Genomic_DNA"/>
</dbReference>
<name>A0A1X7P3Y3_9HYPH</name>
<protein>
    <recommendedName>
        <fullName evidence="3">Lysophospholipase</fullName>
    </recommendedName>
</protein>
<gene>
    <name evidence="1" type="ORF">SAMN02982922_3240</name>
</gene>
<dbReference type="OrthoDB" id="9798292at2"/>
<accession>A0A1X7P3Y3</accession>
<dbReference type="AlphaFoldDB" id="A0A1X7P3Y3"/>
<evidence type="ECO:0000313" key="2">
    <source>
        <dbReference type="Proteomes" id="UP000193083"/>
    </source>
</evidence>
<evidence type="ECO:0000313" key="1">
    <source>
        <dbReference type="EMBL" id="SMH45559.1"/>
    </source>
</evidence>
<organism evidence="1 2">
    <name type="scientific">Mesorhizobium australicum</name>
    <dbReference type="NCBI Taxonomy" id="536018"/>
    <lineage>
        <taxon>Bacteria</taxon>
        <taxon>Pseudomonadati</taxon>
        <taxon>Pseudomonadota</taxon>
        <taxon>Alphaproteobacteria</taxon>
        <taxon>Hyphomicrobiales</taxon>
        <taxon>Phyllobacteriaceae</taxon>
        <taxon>Mesorhizobium</taxon>
    </lineage>
</organism>
<dbReference type="RefSeq" id="WP_085467691.1">
    <property type="nucleotide sequence ID" value="NZ_FXBL01000004.1"/>
</dbReference>
<dbReference type="InterPro" id="IPR008320">
    <property type="entry name" value="UCP032025"/>
</dbReference>